<feature type="compositionally biased region" description="Polar residues" evidence="2">
    <location>
        <begin position="1050"/>
        <end position="1084"/>
    </location>
</feature>
<feature type="compositionally biased region" description="Basic and acidic residues" evidence="2">
    <location>
        <begin position="353"/>
        <end position="362"/>
    </location>
</feature>
<dbReference type="Pfam" id="PF22060">
    <property type="entry name" value="Cep192_D1"/>
    <property type="match status" value="1"/>
</dbReference>
<feature type="coiled-coil region" evidence="1">
    <location>
        <begin position="544"/>
        <end position="571"/>
    </location>
</feature>
<feature type="domain" description="Cep192-like" evidence="4">
    <location>
        <begin position="1477"/>
        <end position="1628"/>
    </location>
</feature>
<evidence type="ECO:0000259" key="3">
    <source>
        <dbReference type="Pfam" id="PF22060"/>
    </source>
</evidence>
<dbReference type="Pfam" id="PF22074">
    <property type="entry name" value="Cep192_D5"/>
    <property type="match status" value="1"/>
</dbReference>
<dbReference type="CDD" id="cd21856">
    <property type="entry name" value="Plk4BD_Cep192"/>
    <property type="match status" value="1"/>
</dbReference>
<evidence type="ECO:0000259" key="5">
    <source>
        <dbReference type="Pfam" id="PF22065"/>
    </source>
</evidence>
<feature type="domain" description="Cep192-like" evidence="10">
    <location>
        <begin position="2104"/>
        <end position="2204"/>
    </location>
</feature>
<dbReference type="Pfam" id="PF22066">
    <property type="entry name" value="Cep192_D8"/>
    <property type="match status" value="1"/>
</dbReference>
<dbReference type="InterPro" id="IPR054092">
    <property type="entry name" value="Cep192-like_D6"/>
</dbReference>
<keyword evidence="12" id="KW-1185">Reference proteome</keyword>
<comment type="caution">
    <text evidence="11">The sequence shown here is derived from an EMBL/GenBank/DDBJ whole genome shotgun (WGS) entry which is preliminary data.</text>
</comment>
<dbReference type="InterPro" id="IPR057662">
    <property type="entry name" value="CEP192_Aurora-A_bind"/>
</dbReference>
<feature type="region of interest" description="Disordered" evidence="2">
    <location>
        <begin position="1046"/>
        <end position="1096"/>
    </location>
</feature>
<dbReference type="GO" id="GO:0000242">
    <property type="term" value="C:pericentriolar material"/>
    <property type="evidence" value="ECO:0007669"/>
    <property type="project" value="TreeGrafter"/>
</dbReference>
<evidence type="ECO:0000256" key="1">
    <source>
        <dbReference type="SAM" id="Coils"/>
    </source>
</evidence>
<feature type="domain" description="Cep192-like" evidence="7">
    <location>
        <begin position="1631"/>
        <end position="1726"/>
    </location>
</feature>
<evidence type="ECO:0000259" key="10">
    <source>
        <dbReference type="Pfam" id="PF22076"/>
    </source>
</evidence>
<keyword evidence="1" id="KW-0175">Coiled coil</keyword>
<feature type="region of interest" description="Disordered" evidence="2">
    <location>
        <begin position="927"/>
        <end position="949"/>
    </location>
</feature>
<evidence type="ECO:0000313" key="12">
    <source>
        <dbReference type="Proteomes" id="UP001181693"/>
    </source>
</evidence>
<feature type="domain" description="Cep192-like" evidence="6">
    <location>
        <begin position="2406"/>
        <end position="2504"/>
    </location>
</feature>
<dbReference type="InterPro" id="IPR054086">
    <property type="entry name" value="Cep192-like_D2"/>
</dbReference>
<feature type="region of interest" description="Disordered" evidence="2">
    <location>
        <begin position="342"/>
        <end position="378"/>
    </location>
</feature>
<feature type="compositionally biased region" description="Polar residues" evidence="2">
    <location>
        <begin position="368"/>
        <end position="378"/>
    </location>
</feature>
<dbReference type="InterPro" id="IPR054085">
    <property type="entry name" value="Cep192-like_D1"/>
</dbReference>
<dbReference type="GO" id="GO:0005814">
    <property type="term" value="C:centriole"/>
    <property type="evidence" value="ECO:0007669"/>
    <property type="project" value="TreeGrafter"/>
</dbReference>
<feature type="compositionally biased region" description="Polar residues" evidence="2">
    <location>
        <begin position="709"/>
        <end position="719"/>
    </location>
</feature>
<dbReference type="Proteomes" id="UP001181693">
    <property type="component" value="Unassembled WGS sequence"/>
</dbReference>
<dbReference type="Pfam" id="PF22064">
    <property type="entry name" value="Cep192_D2"/>
    <property type="match status" value="1"/>
</dbReference>
<dbReference type="GO" id="GO:0071539">
    <property type="term" value="P:protein localization to centrosome"/>
    <property type="evidence" value="ECO:0007669"/>
    <property type="project" value="InterPro"/>
</dbReference>
<accession>A0AAV3ANZ0</accession>
<feature type="domain" description="Cep192/Spd-2-like" evidence="8">
    <location>
        <begin position="1744"/>
        <end position="1862"/>
    </location>
</feature>
<dbReference type="InterPro" id="IPR054090">
    <property type="entry name" value="Cep192_Spd-2-like_dom"/>
</dbReference>
<dbReference type="GO" id="GO:0090222">
    <property type="term" value="P:centrosome-templated microtubule nucleation"/>
    <property type="evidence" value="ECO:0007669"/>
    <property type="project" value="InterPro"/>
</dbReference>
<protein>
    <recommendedName>
        <fullName evidence="13">Centrosomal protein of 192 kDa</fullName>
    </recommendedName>
</protein>
<feature type="compositionally biased region" description="Polar residues" evidence="2">
    <location>
        <begin position="1162"/>
        <end position="1178"/>
    </location>
</feature>
<feature type="region of interest" description="Disordered" evidence="2">
    <location>
        <begin position="981"/>
        <end position="1001"/>
    </location>
</feature>
<evidence type="ECO:0000259" key="4">
    <source>
        <dbReference type="Pfam" id="PF22064"/>
    </source>
</evidence>
<dbReference type="InterPro" id="IPR054089">
    <property type="entry name" value="Cep192-like_D3"/>
</dbReference>
<dbReference type="GO" id="GO:0005737">
    <property type="term" value="C:cytoplasm"/>
    <property type="evidence" value="ECO:0007669"/>
    <property type="project" value="TreeGrafter"/>
</dbReference>
<feature type="region of interest" description="Disordered" evidence="2">
    <location>
        <begin position="1158"/>
        <end position="1178"/>
    </location>
</feature>
<name>A0AAV3ANZ0_PYXAD</name>
<evidence type="ECO:0000256" key="2">
    <source>
        <dbReference type="SAM" id="MobiDB-lite"/>
    </source>
</evidence>
<dbReference type="PANTHER" id="PTHR16029:SF11">
    <property type="entry name" value="CENTROSOMAL PROTEIN OF 192 KDA"/>
    <property type="match status" value="1"/>
</dbReference>
<organism evidence="11 12">
    <name type="scientific">Pyxicephalus adspersus</name>
    <name type="common">African bullfrog</name>
    <dbReference type="NCBI Taxonomy" id="30357"/>
    <lineage>
        <taxon>Eukaryota</taxon>
        <taxon>Metazoa</taxon>
        <taxon>Chordata</taxon>
        <taxon>Craniata</taxon>
        <taxon>Vertebrata</taxon>
        <taxon>Euteleostomi</taxon>
        <taxon>Amphibia</taxon>
        <taxon>Batrachia</taxon>
        <taxon>Anura</taxon>
        <taxon>Neobatrachia</taxon>
        <taxon>Ranoidea</taxon>
        <taxon>Pyxicephalidae</taxon>
        <taxon>Pyxicephalinae</taxon>
        <taxon>Pyxicephalus</taxon>
    </lineage>
</organism>
<dbReference type="GO" id="GO:0090307">
    <property type="term" value="P:mitotic spindle assembly"/>
    <property type="evidence" value="ECO:0007669"/>
    <property type="project" value="TreeGrafter"/>
</dbReference>
<feature type="region of interest" description="Disordered" evidence="2">
    <location>
        <begin position="694"/>
        <end position="720"/>
    </location>
</feature>
<dbReference type="InterPro" id="IPR054088">
    <property type="entry name" value="Cep192-like_D8"/>
</dbReference>
<feature type="domain" description="Cep192-like" evidence="3">
    <location>
        <begin position="1354"/>
        <end position="1473"/>
    </location>
</feature>
<gene>
    <name evidence="11" type="ORF">GDO54_012093</name>
</gene>
<feature type="domain" description="Cep192-like" evidence="9">
    <location>
        <begin position="1868"/>
        <end position="2042"/>
    </location>
</feature>
<evidence type="ECO:0000259" key="9">
    <source>
        <dbReference type="Pfam" id="PF22074"/>
    </source>
</evidence>
<dbReference type="EMBL" id="DYDO01000005">
    <property type="protein sequence ID" value="DBA24442.1"/>
    <property type="molecule type" value="Genomic_DNA"/>
</dbReference>
<evidence type="ECO:0008006" key="13">
    <source>
        <dbReference type="Google" id="ProtNLM"/>
    </source>
</evidence>
<dbReference type="InterPro" id="IPR054091">
    <property type="entry name" value="Cep192-like_D5"/>
</dbReference>
<proteinExistence type="predicted"/>
<dbReference type="InterPro" id="IPR057665">
    <property type="entry name" value="CEP192_PLK4_bind"/>
</dbReference>
<evidence type="ECO:0000259" key="6">
    <source>
        <dbReference type="Pfam" id="PF22066"/>
    </source>
</evidence>
<dbReference type="Pfam" id="PF22065">
    <property type="entry name" value="Cep192_D7"/>
    <property type="match status" value="1"/>
</dbReference>
<dbReference type="PANTHER" id="PTHR16029">
    <property type="entry name" value="CENTROSOMAL PROTEIN OF 192 KDA"/>
    <property type="match status" value="1"/>
</dbReference>
<evidence type="ECO:0000259" key="7">
    <source>
        <dbReference type="Pfam" id="PF22067"/>
    </source>
</evidence>
<dbReference type="Gene3D" id="2.60.40.10">
    <property type="entry name" value="Immunoglobulins"/>
    <property type="match status" value="3"/>
</dbReference>
<dbReference type="InterPro" id="IPR054087">
    <property type="entry name" value="Cep192-like_D7"/>
</dbReference>
<evidence type="ECO:0000313" key="11">
    <source>
        <dbReference type="EMBL" id="DBA24442.1"/>
    </source>
</evidence>
<dbReference type="InterPro" id="IPR039103">
    <property type="entry name" value="Spd-2/CEP192"/>
</dbReference>
<dbReference type="Pfam" id="PF22067">
    <property type="entry name" value="Cep192_D3"/>
    <property type="match status" value="1"/>
</dbReference>
<dbReference type="Pfam" id="PF22073">
    <property type="entry name" value="Cep192_D4"/>
    <property type="match status" value="1"/>
</dbReference>
<dbReference type="InterPro" id="IPR013783">
    <property type="entry name" value="Ig-like_fold"/>
</dbReference>
<sequence length="2507" mass="275640">MSEHYVNIEDETFPSFLAESIRSNLSEALDNCTLTSNLGFPVAASTVAKPRTVFERLPDVQASYLENEKLPVSIDNLSKLSLSSGDQNGKFALSFKDDLVQAAQKEMCGSPAKEISSSVASFLENEKLISIASLDGSSSDEELNDEEFFDDELEAYFKKLRPPGMQRGVIEGQEIQEPKRSSYTEDFQMLQVRLAATGMDSAPASDDDLELELVKSGQEPLQREHFLENTARHLIGEQHRPSFRPGLEGGSSEEETSNEVLSVPNNRACLPWRQSAEFHDISSPRASIVVGQEFGLGDGSSESEDVSKVLLASNSPSVSWKKDSYTRNIAGEENVGIFSQSPADRVAPIGNGDSKKELKRPAVEQNESKTFTDNPNYSSSNLDFSEANVAHKLNSLYFQESKTPNQSITNDIAHFSQMFSSSVSSALNDLRPPESGAVQIEDSSTAIVSGLADEYLSPTYSQNKKLSSDSWQSHAQTFQWSFDQGGSEKVENPTYSVVYQNEEGKWVTDLAYYKSFDNEQAAEISGTANGQFNEGDFVVGTDALAKLNEDQEEFEKENRFMQEEKMDLENLSASLADTSWKMPVNTNVFLKSQVASDLCQEEASYLRLSLGEFFGQRSEALGCLGGGNDVKRPSFGYHIISPEKQEPFALLRKSEISVNSEHDDTIKFCDDTLTPEDLGCLPDDQKLASATFDVRTPANKSNPDRQVEQQKGSLSSNTEITKEVSPELKFNQTSDVTLLNISTIASAIANASCNADPSELAAMIMALSNKNKGSIPLDASGYNESFSRLLQASLKNLNPERTFDMEKYLKATVNCQDTQSESFDHTVKDFTWDLSMGHKQPLADSTGNMANITDVQKQDLRRPENSKALQLGCVEPLPAETCTDVKHGLPPSYSKNDDLQSYIQTSLPIFSESKLASHQFSNTAEISDGNVNKLGKEHTQSRTPKPVNRHSDKAVYEIKTGSQPTASNVEQRECGSLKSCLHDRKSPRKSQIRTSNDQPGFKDLCGVRGEGLQKHVCFQPSPNGKHEFNAETKNVKESVAHTVEEDQYSFRPSTSPLIHSSPSQDSLKIPENSDSPQRQESVQRFSHAPLSPESSCLSHSLSRLTYISATESMLQNLSIQSPEKKKSNNTIELSTTIVRASPTPTEMQLAQNDNFSWKDNKSQITNKPTKQLSRSPSASRTVIANGIGCKAGDPKQFDPDPISSALLEKYGVMQTITGNQCVCVPGFKPVVAEGDVQKPPPTGSSLLSGQPFSNTQFTRQYLGNVNTMSAFPGGNTGLYGASTGYPSCNLQTQNAMTGVSLNTNIGQGLLPTLPMSSHTATNQNLDHHIHLLESQPGTTAFSQWAPSRMSSGYGQILVPEEITFPSSCCVGIASQTSLNIFNPNERWMQVNIGVLTIAINGEKIDIGSHQCLVFKNKTIIGPRAAEDIKILLLPQRPGLFQCVLSVSSWPVSADTETIVRAETMASKVLLAAVSEYPLIEVDTGKWEGLDFGDLSSGSWKTLPLKLVNRTRATVPIRLIISANATAWRCFAFSKDPVNLVKEFAVHTDPISKMSLPSVISHVMQASYDGQDPEYFAVWIVFHAPQTYNSSGSLGPPEEFTARVDIEIDSPGPACMLKSVPLRARVGCARIHAPKDLQTIRLNCIVGSSAKQLLPLKNAGNIAAHLNILCPNEDGFSVDPEDLFLAPGEEQFVAIKFCPHNSKPKECVLKIKVQPAGPQYEVMLIGDIEASGSTDSTVTRHSDVPSILSNKQFIAWGGVGVGRAVQQKLILRNMSTTSSQQLRLIIRGQDQDCFQLQSIFGSEERLTSNRELTIRPKEDSAVHLMFSPTRVGCMLAKLEIKQSGNKPSQPGIKFTIPLSGYGGTSNIILEDLKKLSDSYMVALNGVLPGRVSKATFSVRNTGSRAAYVKAVCFADVEKNVVMDPNVAILTPDKFVLKEGSQEMVTISYNAISQETCHQLNKLCTVCIFCGDEVSRQQFRRAVLYKPEVAQKVIAEYSKLKCTRFDEEFPSEQLVCEVYDLPQRPNDIQLFYGNMRKILLSVVGSTDLNVPGTSVQPSLCTGFNRVAENTQRSISNTSLDILPVKGPQGPQLSNADAPLRDGNRSENTWSVQPECLQLKLLTTDEFAGTGQIQIYNTSSISLEFDLSWPAHWLTVTPQHGNIPPQSHTLILVSPNPSLSKKQNVLPWNGQIYVHCDNRQKIVKVHINDRTSISGPRDGVRKSLPMLAPRLETPVHVTKPLPKTTSALLEIKNRTLVFPKTAAGESSETLLEMANPGDEDVKWHLSSFAPPYVKGVDHSDDIYRATYTVFRCSRVSGVLAAHDRLKIAVTFFPKDQGDYTQFWDLECHPISEPHLKHKVRFQLCGEGTLDENVSVRTSTDALVKTEAPVHPRRRSGSEASSLRAVQDATVRGVFASDQLYTFPPTPVGESSTLKVNLQNNSFSTYMLKFVSPKEPFHVKHSKYSLRAHHYINLPVKFKPSTVGRFEGCLVVQTDAGDICIQLVGEALAKR</sequence>
<feature type="domain" description="Cep192-like" evidence="5">
    <location>
        <begin position="2243"/>
        <end position="2364"/>
    </location>
</feature>
<dbReference type="GO" id="GO:0019901">
    <property type="term" value="F:protein kinase binding"/>
    <property type="evidence" value="ECO:0007669"/>
    <property type="project" value="TreeGrafter"/>
</dbReference>
<evidence type="ECO:0000259" key="8">
    <source>
        <dbReference type="Pfam" id="PF22073"/>
    </source>
</evidence>
<dbReference type="Pfam" id="PF25765">
    <property type="entry name" value="PLK4_bind_CEP192"/>
    <property type="match status" value="1"/>
</dbReference>
<reference evidence="11" key="1">
    <citation type="thesis" date="2020" institute="ProQuest LLC" country="789 East Eisenhower Parkway, Ann Arbor, MI, USA">
        <title>Comparative Genomics and Chromosome Evolution.</title>
        <authorList>
            <person name="Mudd A.B."/>
        </authorList>
    </citation>
    <scope>NUCLEOTIDE SEQUENCE</scope>
    <source>
        <strain evidence="11">1538</strain>
        <tissue evidence="11">Blood</tissue>
    </source>
</reference>
<feature type="region of interest" description="Disordered" evidence="2">
    <location>
        <begin position="234"/>
        <end position="259"/>
    </location>
</feature>
<dbReference type="Pfam" id="PF22076">
    <property type="entry name" value="Cep192_D6"/>
    <property type="match status" value="1"/>
</dbReference>
<dbReference type="Pfam" id="PF25763">
    <property type="entry name" value="Aurora-A_bind_CEP192"/>
    <property type="match status" value="1"/>
</dbReference>
<dbReference type="GO" id="GO:0051298">
    <property type="term" value="P:centrosome duplication"/>
    <property type="evidence" value="ECO:0007669"/>
    <property type="project" value="InterPro"/>
</dbReference>